<evidence type="ECO:0000259" key="2">
    <source>
        <dbReference type="Pfam" id="PF05569"/>
    </source>
</evidence>
<comment type="caution">
    <text evidence="3">The sequence shown here is derived from an EMBL/GenBank/DDBJ whole genome shotgun (WGS) entry which is preliminary data.</text>
</comment>
<dbReference type="Pfam" id="PF05569">
    <property type="entry name" value="Peptidase_M56"/>
    <property type="match status" value="1"/>
</dbReference>
<keyword evidence="1" id="KW-1133">Transmembrane helix</keyword>
<dbReference type="PANTHER" id="PTHR34978:SF3">
    <property type="entry name" value="SLR0241 PROTEIN"/>
    <property type="match status" value="1"/>
</dbReference>
<feature type="transmembrane region" description="Helical" evidence="1">
    <location>
        <begin position="28"/>
        <end position="48"/>
    </location>
</feature>
<reference evidence="4" key="1">
    <citation type="submission" date="2023-07" db="EMBL/GenBank/DDBJ databases">
        <title>Dyadobacter sp. nov 'subterranea' isolated from contaminted grondwater.</title>
        <authorList>
            <person name="Szabo I."/>
            <person name="Al-Omari J."/>
            <person name="Szerdahelyi S.G."/>
            <person name="Rado J."/>
        </authorList>
    </citation>
    <scope>NUCLEOTIDE SEQUENCE [LARGE SCALE GENOMIC DNA]</scope>
    <source>
        <strain evidence="4">UP-52</strain>
    </source>
</reference>
<accession>A0ABR9W6K4</accession>
<dbReference type="InterPro" id="IPR008756">
    <property type="entry name" value="Peptidase_M56"/>
</dbReference>
<evidence type="ECO:0000313" key="3">
    <source>
        <dbReference type="EMBL" id="MBE9461065.1"/>
    </source>
</evidence>
<gene>
    <name evidence="3" type="ORF">IEE83_04145</name>
</gene>
<evidence type="ECO:0000313" key="4">
    <source>
        <dbReference type="Proteomes" id="UP000634134"/>
    </source>
</evidence>
<dbReference type="Proteomes" id="UP000634134">
    <property type="component" value="Unassembled WGS sequence"/>
</dbReference>
<keyword evidence="1" id="KW-0472">Membrane</keyword>
<dbReference type="InterPro" id="IPR052173">
    <property type="entry name" value="Beta-lactam_resp_regulator"/>
</dbReference>
<sequence>MTTSAPKISTEIITQKFSEVSSLNSPQIQLTITDIILTIYFLGVIFMFTKLLAQLIKLCYTLWKSPSEKLENGIILIRNRNTFSPYSFFRWIVCDPKKHSTRELEHILAHESEHILQWHSLDLLLAEAQRIVLWFNPFAWFHQKMVQENLEYLADHAVLKSGFQKKQYQFSLLKTVMQRNEIPLTNSFAQSLLKKRIRMMNRKPSQIWVIGKYAALVAILYLSSAFVAPYSREIELLIPETTIPKVIEFIRKDEIVKSPKLDLLEKGKQNIPDVLPKTKKSKWVLERNGTLYWAISPLATLDDINEIRKEIKSFGGEMNINKIEYDPLQKFITTLTVDVKINRSAGRGFQNENSSYTPMKGSSGYITKNGNLGMGFTPPESINLEIEKDYQKAISLQKINSNYYLEDEIKSSFKGQNMGFSGRDFSYKTLKSEKAEDGLKQIGIEIAFDNTLTIMPVNQFAKFYLNGTTSTLSDLNTISFDQLEEIRYFINTLGQRYILVRTK</sequence>
<keyword evidence="4" id="KW-1185">Reference proteome</keyword>
<organism evidence="3 4">
    <name type="scientific">Dyadobacter subterraneus</name>
    <dbReference type="NCBI Taxonomy" id="2773304"/>
    <lineage>
        <taxon>Bacteria</taxon>
        <taxon>Pseudomonadati</taxon>
        <taxon>Bacteroidota</taxon>
        <taxon>Cytophagia</taxon>
        <taxon>Cytophagales</taxon>
        <taxon>Spirosomataceae</taxon>
        <taxon>Dyadobacter</taxon>
    </lineage>
</organism>
<feature type="transmembrane region" description="Helical" evidence="1">
    <location>
        <begin position="207"/>
        <end position="230"/>
    </location>
</feature>
<feature type="domain" description="Peptidase M56" evidence="2">
    <location>
        <begin position="97"/>
        <end position="199"/>
    </location>
</feature>
<protein>
    <submittedName>
        <fullName evidence="3">M56 family metallopeptidase</fullName>
    </submittedName>
</protein>
<dbReference type="EMBL" id="JACYGY010000001">
    <property type="protein sequence ID" value="MBE9461065.1"/>
    <property type="molecule type" value="Genomic_DNA"/>
</dbReference>
<keyword evidence="1" id="KW-0812">Transmembrane</keyword>
<evidence type="ECO:0000256" key="1">
    <source>
        <dbReference type="SAM" id="Phobius"/>
    </source>
</evidence>
<dbReference type="RefSeq" id="WP_194119359.1">
    <property type="nucleotide sequence ID" value="NZ_JACYGY010000001.1"/>
</dbReference>
<dbReference type="CDD" id="cd07341">
    <property type="entry name" value="M56_BlaR1_MecR1_like"/>
    <property type="match status" value="1"/>
</dbReference>
<proteinExistence type="predicted"/>
<name>A0ABR9W6K4_9BACT</name>
<dbReference type="PANTHER" id="PTHR34978">
    <property type="entry name" value="POSSIBLE SENSOR-TRANSDUCER PROTEIN BLAR"/>
    <property type="match status" value="1"/>
</dbReference>